<feature type="region of interest" description="Disordered" evidence="1">
    <location>
        <begin position="153"/>
        <end position="172"/>
    </location>
</feature>
<dbReference type="AlphaFoldDB" id="A0A1V1NYU3"/>
<keyword evidence="2" id="KW-0238">DNA-binding</keyword>
<dbReference type="Proteomes" id="UP000189670">
    <property type="component" value="Unassembled WGS sequence"/>
</dbReference>
<gene>
    <name evidence="2" type="ORF">OMM_11239</name>
</gene>
<comment type="caution">
    <text evidence="2">The sequence shown here is derived from an EMBL/GenBank/DDBJ whole genome shotgun (WGS) entry which is preliminary data.</text>
</comment>
<dbReference type="InterPro" id="IPR049343">
    <property type="entry name" value="Transposase_29"/>
</dbReference>
<accession>A0A1V1NYU3</accession>
<dbReference type="EMBL" id="ATBP01001223">
    <property type="protein sequence ID" value="ETR67767.1"/>
    <property type="molecule type" value="Genomic_DNA"/>
</dbReference>
<reference evidence="3" key="1">
    <citation type="submission" date="2012-11" db="EMBL/GenBank/DDBJ databases">
        <authorList>
            <person name="Lucero-Rivera Y.E."/>
            <person name="Tovar-Ramirez D."/>
        </authorList>
    </citation>
    <scope>NUCLEOTIDE SEQUENCE [LARGE SCALE GENOMIC DNA]</scope>
    <source>
        <strain evidence="3">Araruama</strain>
    </source>
</reference>
<evidence type="ECO:0000313" key="3">
    <source>
        <dbReference type="Proteomes" id="UP000189670"/>
    </source>
</evidence>
<dbReference type="GO" id="GO:0003677">
    <property type="term" value="F:DNA binding"/>
    <property type="evidence" value="ECO:0007669"/>
    <property type="project" value="UniProtKB-KW"/>
</dbReference>
<dbReference type="Pfam" id="PF21804">
    <property type="entry name" value="Transposase_29"/>
    <property type="match status" value="1"/>
</dbReference>
<proteinExistence type="predicted"/>
<feature type="region of interest" description="Disordered" evidence="1">
    <location>
        <begin position="564"/>
        <end position="638"/>
    </location>
</feature>
<keyword evidence="2" id="KW-0371">Homeobox</keyword>
<feature type="compositionally biased region" description="Basic residues" evidence="1">
    <location>
        <begin position="598"/>
        <end position="616"/>
    </location>
</feature>
<feature type="compositionally biased region" description="Polar residues" evidence="1">
    <location>
        <begin position="153"/>
        <end position="164"/>
    </location>
</feature>
<evidence type="ECO:0000313" key="2">
    <source>
        <dbReference type="EMBL" id="ETR67767.1"/>
    </source>
</evidence>
<protein>
    <submittedName>
        <fullName evidence="2">Homeodomain-like insertion element (DNA transposition)</fullName>
    </submittedName>
</protein>
<evidence type="ECO:0000256" key="1">
    <source>
        <dbReference type="SAM" id="MobiDB-lite"/>
    </source>
</evidence>
<feature type="region of interest" description="Disordered" evidence="1">
    <location>
        <begin position="526"/>
        <end position="547"/>
    </location>
</feature>
<sequence>MNALQLSLPLVPENAILLSDKLAFLNMNGFIHFFNATGIIYRCLDNDKESLKFALGMFSELKLANAKDLSNSFGVSVSTIYRYKDRFNKGFNSPIQGCAQPGFTKLNNEIIKDAQKYLDNGFSIRFAAKQLNISEGAIRYAIKMKRITHSELTASTKHLKSPSQRSKEDIQGDNGIGVKRLTERALARMGRLKEAKPVFSAVDGLSRSGVLLSLPILLSQGLIEIGEKVFGGLKPGFFGLRSVLVCISFMSLLRIKNVEQLKEHSPGDLGLLLGMDRFPEIKTLRRKIDEIGKKGKAKEFSKLLSKRWSDESPEALGYLYIDGHVRAYNGNKKIPKTHISRRRLCMPATTDFWINDSNSEPVFMITTEANDGMLSVIENEIIPEIKRLVNKDRRITLVFDREGWSPNSFKRWDKNRIDVLTYRKGNYTKWPLENFIEVEKKICGNIVKYSLGQRSIQLSNGFWVREIRRLCESGHQTSIITTLQKECYVELACRMFYRWSQEIYFKYMRQEYNIDHLYTYKTISADPNRLVPNPHKQTIRKESNKVKSQIDKYMKEYGEIKLQEDNDSDLKSNNKSKGRSNIKSKVKSKNRSSEKSNNKSKVKRNSSKTNGGKKKKSENPEEQDIIKKKKDKRIENKA</sequence>
<feature type="compositionally biased region" description="Basic residues" evidence="1">
    <location>
        <begin position="574"/>
        <end position="590"/>
    </location>
</feature>
<name>A0A1V1NYU3_9BACT</name>
<organism evidence="2 3">
    <name type="scientific">Candidatus Magnetoglobus multicellularis str. Araruama</name>
    <dbReference type="NCBI Taxonomy" id="890399"/>
    <lineage>
        <taxon>Bacteria</taxon>
        <taxon>Pseudomonadati</taxon>
        <taxon>Thermodesulfobacteriota</taxon>
        <taxon>Desulfobacteria</taxon>
        <taxon>Desulfobacterales</taxon>
        <taxon>Desulfobacteraceae</taxon>
        <taxon>Candidatus Magnetoglobus</taxon>
    </lineage>
</organism>